<evidence type="ECO:0000256" key="1">
    <source>
        <dbReference type="SAM" id="Phobius"/>
    </source>
</evidence>
<protein>
    <submittedName>
        <fullName evidence="2">Uncharacterized protein</fullName>
    </submittedName>
</protein>
<dbReference type="STRING" id="717605.Theco_1966"/>
<evidence type="ECO:0000313" key="3">
    <source>
        <dbReference type="Proteomes" id="UP000010795"/>
    </source>
</evidence>
<keyword evidence="1" id="KW-0472">Membrane</keyword>
<feature type="transmembrane region" description="Helical" evidence="1">
    <location>
        <begin position="15"/>
        <end position="33"/>
    </location>
</feature>
<evidence type="ECO:0000313" key="2">
    <source>
        <dbReference type="EMBL" id="AGA58088.1"/>
    </source>
</evidence>
<accession>L0ECT5</accession>
<dbReference type="KEGG" id="tco:Theco_1966"/>
<keyword evidence="1" id="KW-0812">Transmembrane</keyword>
<keyword evidence="3" id="KW-1185">Reference proteome</keyword>
<dbReference type="AlphaFoldDB" id="L0ECT5"/>
<dbReference type="EMBL" id="CP003255">
    <property type="protein sequence ID" value="AGA58088.1"/>
    <property type="molecule type" value="Genomic_DNA"/>
</dbReference>
<organism evidence="2 3">
    <name type="scientific">Thermobacillus composti (strain DSM 18247 / JCM 13945 / KWC4)</name>
    <dbReference type="NCBI Taxonomy" id="717605"/>
    <lineage>
        <taxon>Bacteria</taxon>
        <taxon>Bacillati</taxon>
        <taxon>Bacillota</taxon>
        <taxon>Bacilli</taxon>
        <taxon>Bacillales</taxon>
        <taxon>Paenibacillaceae</taxon>
        <taxon>Thermobacillus</taxon>
    </lineage>
</organism>
<name>L0ECT5_THECK</name>
<gene>
    <name evidence="2" type="ordered locus">Theco_1966</name>
</gene>
<keyword evidence="1" id="KW-1133">Transmembrane helix</keyword>
<proteinExistence type="predicted"/>
<sequence>MRACRVKGAANVNNAADWFLMIAAGGLIAVWLFRRFYVWLHEPPASRVYRLGEGSEPDPGDETVRFLTASGYEVVSGKHRVPIEIEVDGELMQSRLFIDYVAVKDGRTWLVKTARDRMPIDWTGAGVRDKFLVYALLVPSAEGIVYADPRERWLRTITFAIGTEA</sequence>
<dbReference type="eggNOG" id="ENOG50333WI">
    <property type="taxonomic scope" value="Bacteria"/>
</dbReference>
<reference evidence="3" key="1">
    <citation type="submission" date="2012-01" db="EMBL/GenBank/DDBJ databases">
        <title>Complete sequence of chromosome of Thermobacillus composti KWC4.</title>
        <authorList>
            <person name="Lucas S."/>
            <person name="Han J."/>
            <person name="Lapidus A."/>
            <person name="Cheng J.-F."/>
            <person name="Goodwin L."/>
            <person name="Pitluck S."/>
            <person name="Peters L."/>
            <person name="Ovchinnikova G."/>
            <person name="Teshima H."/>
            <person name="Detter J.C."/>
            <person name="Han C."/>
            <person name="Tapia R."/>
            <person name="Land M."/>
            <person name="Hauser L."/>
            <person name="Kyrpides N."/>
            <person name="Ivanova N."/>
            <person name="Pagani I."/>
            <person name="Anderson I."/>
            <person name="Woyke T."/>
        </authorList>
    </citation>
    <scope>NUCLEOTIDE SEQUENCE [LARGE SCALE GENOMIC DNA]</scope>
    <source>
        <strain evidence="3">DSM 18247 / JCM 13945 / KWC4</strain>
    </source>
</reference>
<dbReference type="HOGENOM" id="CLU_113288_0_0_9"/>
<dbReference type="Proteomes" id="UP000010795">
    <property type="component" value="Chromosome"/>
</dbReference>
<dbReference type="RefSeq" id="WP_015254834.1">
    <property type="nucleotide sequence ID" value="NC_019897.1"/>
</dbReference>